<keyword evidence="2" id="KW-0732">Signal</keyword>
<dbReference type="Proteomes" id="UP000247634">
    <property type="component" value="Chromosome"/>
</dbReference>
<dbReference type="OrthoDB" id="4311925at2"/>
<reference evidence="3 4" key="1">
    <citation type="submission" date="2018-06" db="EMBL/GenBank/DDBJ databases">
        <title>The complete genome sequence of a nosiheptide producer Streptomyces actuosus ATCC 25421: deducing the ability of producing a new class III lantibiotics.</title>
        <authorList>
            <person name="Liu W."/>
            <person name="Sun F."/>
            <person name="Hu Y."/>
        </authorList>
    </citation>
    <scope>NUCLEOTIDE SEQUENCE [LARGE SCALE GENOMIC DNA]</scope>
    <source>
        <strain evidence="3 4">ATCC 25421</strain>
    </source>
</reference>
<sequence>MARKTRAAGAAAAAAVLGGLLAGCSSDTSHAYQTDYSSHPPLHVVGYPSTGSLQTVQEAVWRLADGDTEGLAALGVDDKDADATARNWVKAFGAAAKGEVTADFYDEGSVRQVVVLYFAKSGQVKEIEARIGEDDAWGLTLAEPDPAEASAKPGWAPAKPGATGSRTSGAQPGG</sequence>
<feature type="compositionally biased region" description="Low complexity" evidence="1">
    <location>
        <begin position="149"/>
        <end position="164"/>
    </location>
</feature>
<dbReference type="RefSeq" id="WP_110632610.1">
    <property type="nucleotide sequence ID" value="NZ_CP029788.1"/>
</dbReference>
<proteinExistence type="predicted"/>
<evidence type="ECO:0000313" key="4">
    <source>
        <dbReference type="Proteomes" id="UP000247634"/>
    </source>
</evidence>
<feature type="compositionally biased region" description="Polar residues" evidence="1">
    <location>
        <begin position="165"/>
        <end position="174"/>
    </location>
</feature>
<feature type="region of interest" description="Disordered" evidence="1">
    <location>
        <begin position="142"/>
        <end position="174"/>
    </location>
</feature>
<gene>
    <name evidence="3" type="ORF">DMT42_30900</name>
</gene>
<evidence type="ECO:0000256" key="2">
    <source>
        <dbReference type="SAM" id="SignalP"/>
    </source>
</evidence>
<name>A0A2U9P926_STRAS</name>
<evidence type="ECO:0000256" key="1">
    <source>
        <dbReference type="SAM" id="MobiDB-lite"/>
    </source>
</evidence>
<keyword evidence="4" id="KW-1185">Reference proteome</keyword>
<feature type="signal peptide" evidence="2">
    <location>
        <begin position="1"/>
        <end position="31"/>
    </location>
</feature>
<accession>A0A2U9P926</accession>
<dbReference type="EMBL" id="CP029788">
    <property type="protein sequence ID" value="AWT46270.1"/>
    <property type="molecule type" value="Genomic_DNA"/>
</dbReference>
<dbReference type="AlphaFoldDB" id="A0A2U9P926"/>
<dbReference type="KEGG" id="sact:DMT42_30900"/>
<protein>
    <recommendedName>
        <fullName evidence="5">Lipoprotein</fullName>
    </recommendedName>
</protein>
<evidence type="ECO:0000313" key="3">
    <source>
        <dbReference type="EMBL" id="AWT46270.1"/>
    </source>
</evidence>
<organism evidence="3 4">
    <name type="scientific">Streptomyces actuosus</name>
    <dbReference type="NCBI Taxonomy" id="1885"/>
    <lineage>
        <taxon>Bacteria</taxon>
        <taxon>Bacillati</taxon>
        <taxon>Actinomycetota</taxon>
        <taxon>Actinomycetes</taxon>
        <taxon>Kitasatosporales</taxon>
        <taxon>Streptomycetaceae</taxon>
        <taxon>Streptomyces</taxon>
    </lineage>
</organism>
<dbReference type="PROSITE" id="PS51257">
    <property type="entry name" value="PROKAR_LIPOPROTEIN"/>
    <property type="match status" value="1"/>
</dbReference>
<feature type="chain" id="PRO_5016053130" description="Lipoprotein" evidence="2">
    <location>
        <begin position="32"/>
        <end position="174"/>
    </location>
</feature>
<evidence type="ECO:0008006" key="5">
    <source>
        <dbReference type="Google" id="ProtNLM"/>
    </source>
</evidence>